<evidence type="ECO:0000256" key="5">
    <source>
        <dbReference type="ARBA" id="ARBA00023136"/>
    </source>
</evidence>
<dbReference type="STRING" id="218851.A0A2G5C858"/>
<evidence type="ECO:0000256" key="4">
    <source>
        <dbReference type="ARBA" id="ARBA00022989"/>
    </source>
</evidence>
<feature type="region of interest" description="Disordered" evidence="6">
    <location>
        <begin position="228"/>
        <end position="249"/>
    </location>
</feature>
<feature type="transmembrane region" description="Helical" evidence="7">
    <location>
        <begin position="200"/>
        <end position="219"/>
    </location>
</feature>
<comment type="similarity">
    <text evidence="2">Belongs to the TMEM14 family.</text>
</comment>
<dbReference type="GO" id="GO:0009706">
    <property type="term" value="C:chloroplast inner membrane"/>
    <property type="evidence" value="ECO:0007669"/>
    <property type="project" value="TreeGrafter"/>
</dbReference>
<reference evidence="8 9" key="1">
    <citation type="submission" date="2017-09" db="EMBL/GenBank/DDBJ databases">
        <title>WGS assembly of Aquilegia coerulea Goldsmith.</title>
        <authorList>
            <person name="Hodges S."/>
            <person name="Kramer E."/>
            <person name="Nordborg M."/>
            <person name="Tomkins J."/>
            <person name="Borevitz J."/>
            <person name="Derieg N."/>
            <person name="Yan J."/>
            <person name="Mihaltcheva S."/>
            <person name="Hayes R.D."/>
            <person name="Rokhsar D."/>
        </authorList>
    </citation>
    <scope>NUCLEOTIDE SEQUENCE [LARGE SCALE GENOMIC DNA]</scope>
    <source>
        <strain evidence="9">cv. Goldsmith</strain>
    </source>
</reference>
<dbReference type="EMBL" id="KZ305094">
    <property type="protein sequence ID" value="PIA27446.1"/>
    <property type="molecule type" value="Genomic_DNA"/>
</dbReference>
<evidence type="ECO:0000313" key="9">
    <source>
        <dbReference type="Proteomes" id="UP000230069"/>
    </source>
</evidence>
<evidence type="ECO:0000256" key="7">
    <source>
        <dbReference type="SAM" id="Phobius"/>
    </source>
</evidence>
<gene>
    <name evidence="8" type="ORF">AQUCO_07700007v1</name>
</gene>
<feature type="transmembrane region" description="Helical" evidence="7">
    <location>
        <begin position="115"/>
        <end position="135"/>
    </location>
</feature>
<dbReference type="InterPro" id="IPR044890">
    <property type="entry name" value="TMEM14_sf"/>
</dbReference>
<name>A0A2G5C858_AQUCA</name>
<dbReference type="Pfam" id="PF03647">
    <property type="entry name" value="Tmemb_14"/>
    <property type="match status" value="1"/>
</dbReference>
<dbReference type="InParanoid" id="A0A2G5C858"/>
<keyword evidence="3 7" id="KW-0812">Transmembrane</keyword>
<keyword evidence="5 7" id="KW-0472">Membrane</keyword>
<dbReference type="Proteomes" id="UP000230069">
    <property type="component" value="Unassembled WGS sequence"/>
</dbReference>
<proteinExistence type="inferred from homology"/>
<sequence>MATSTLSSQISCFFSINRQQKLRLLGKPSSLVVAPYRFKFSVSMHVDGSGTQAPTSETETALRHGGDASKLHVEGVVKPYPVDEEPVAENPHLDETIPDQEDVVSHKKTAKIHDFCLGIPFGGLVLSGGLVGSVFSRNLSTLGIGMLFGGGVLALSACSFKGWRQGKSTMPFILGQAALSAVLLWKQLQTYVMTKKVFPSGFYALISAAMLCFYSYVIASGGNPPPKKLKGPWGNPTGKEVEGIANPTS</sequence>
<dbReference type="InterPro" id="IPR005349">
    <property type="entry name" value="TMEM14"/>
</dbReference>
<dbReference type="OrthoDB" id="655183at2759"/>
<keyword evidence="4 7" id="KW-1133">Transmembrane helix</keyword>
<comment type="subcellular location">
    <subcellularLocation>
        <location evidence="1">Membrane</location>
    </subcellularLocation>
</comment>
<protein>
    <submittedName>
        <fullName evidence="8">Uncharacterized protein</fullName>
    </submittedName>
</protein>
<evidence type="ECO:0000256" key="6">
    <source>
        <dbReference type="SAM" id="MobiDB-lite"/>
    </source>
</evidence>
<evidence type="ECO:0000313" key="8">
    <source>
        <dbReference type="EMBL" id="PIA27446.1"/>
    </source>
</evidence>
<feature type="transmembrane region" description="Helical" evidence="7">
    <location>
        <begin position="141"/>
        <end position="160"/>
    </location>
</feature>
<dbReference type="GO" id="GO:0015245">
    <property type="term" value="F:fatty acid transmembrane transporter activity"/>
    <property type="evidence" value="ECO:0007669"/>
    <property type="project" value="TreeGrafter"/>
</dbReference>
<organism evidence="8 9">
    <name type="scientific">Aquilegia coerulea</name>
    <name type="common">Rocky mountain columbine</name>
    <dbReference type="NCBI Taxonomy" id="218851"/>
    <lineage>
        <taxon>Eukaryota</taxon>
        <taxon>Viridiplantae</taxon>
        <taxon>Streptophyta</taxon>
        <taxon>Embryophyta</taxon>
        <taxon>Tracheophyta</taxon>
        <taxon>Spermatophyta</taxon>
        <taxon>Magnoliopsida</taxon>
        <taxon>Ranunculales</taxon>
        <taxon>Ranunculaceae</taxon>
        <taxon>Thalictroideae</taxon>
        <taxon>Aquilegia</taxon>
    </lineage>
</organism>
<dbReference type="PANTHER" id="PTHR12668">
    <property type="entry name" value="TRANSMEMBRANE PROTEIN 14, 15"/>
    <property type="match status" value="1"/>
</dbReference>
<dbReference type="Gene3D" id="1.10.10.1740">
    <property type="entry name" value="Transmembrane protein 14-like"/>
    <property type="match status" value="1"/>
</dbReference>
<dbReference type="FunCoup" id="A0A2G5C858">
    <property type="interactions" value="833"/>
</dbReference>
<evidence type="ECO:0000256" key="3">
    <source>
        <dbReference type="ARBA" id="ARBA00022692"/>
    </source>
</evidence>
<accession>A0A2G5C858</accession>
<evidence type="ECO:0000256" key="1">
    <source>
        <dbReference type="ARBA" id="ARBA00004370"/>
    </source>
</evidence>
<keyword evidence="9" id="KW-1185">Reference proteome</keyword>
<dbReference type="PANTHER" id="PTHR12668:SF48">
    <property type="entry name" value="PROTEIN FATTY ACID EXPORT 1, CHLOROPLASTIC"/>
    <property type="match status" value="1"/>
</dbReference>
<evidence type="ECO:0000256" key="2">
    <source>
        <dbReference type="ARBA" id="ARBA00007590"/>
    </source>
</evidence>
<dbReference type="AlphaFoldDB" id="A0A2G5C858"/>